<sequence>MSSITLPLFLFTIGLLICAPTVAADGDDLLDYIKSIEPLTIKRSALACPAPIVGSTCPEENAVWYFKCCGSLASDCCFRLQDWVTVLLLVLAIFTILSIIVNVIRCVCCV</sequence>
<keyword evidence="2" id="KW-0732">Signal</keyword>
<dbReference type="AlphaFoldDB" id="A0A9P1I4K8"/>
<proteinExistence type="predicted"/>
<accession>A0A9P1I4K8</accession>
<keyword evidence="4" id="KW-1185">Reference proteome</keyword>
<dbReference type="PANTHER" id="PTHR34149:SF2">
    <property type="entry name" value="PROTEIN CBG11905"/>
    <property type="match status" value="1"/>
</dbReference>
<feature type="signal peptide" evidence="2">
    <location>
        <begin position="1"/>
        <end position="24"/>
    </location>
</feature>
<gene>
    <name evidence="3" type="ORF">CAMP_LOCUS860</name>
</gene>
<keyword evidence="1" id="KW-1133">Transmembrane helix</keyword>
<dbReference type="PANTHER" id="PTHR34149">
    <property type="entry name" value="PROTEIN CBG11905-RELATED"/>
    <property type="match status" value="1"/>
</dbReference>
<comment type="caution">
    <text evidence="3">The sequence shown here is derived from an EMBL/GenBank/DDBJ whole genome shotgun (WGS) entry which is preliminary data.</text>
</comment>
<feature type="transmembrane region" description="Helical" evidence="1">
    <location>
        <begin position="83"/>
        <end position="104"/>
    </location>
</feature>
<dbReference type="Proteomes" id="UP001152747">
    <property type="component" value="Unassembled WGS sequence"/>
</dbReference>
<reference evidence="3" key="1">
    <citation type="submission" date="2022-11" db="EMBL/GenBank/DDBJ databases">
        <authorList>
            <person name="Kikuchi T."/>
        </authorList>
    </citation>
    <scope>NUCLEOTIDE SEQUENCE</scope>
    <source>
        <strain evidence="3">PS1010</strain>
    </source>
</reference>
<keyword evidence="1" id="KW-0472">Membrane</keyword>
<evidence type="ECO:0000313" key="4">
    <source>
        <dbReference type="Proteomes" id="UP001152747"/>
    </source>
</evidence>
<dbReference type="OrthoDB" id="5835666at2759"/>
<keyword evidence="1" id="KW-0812">Transmembrane</keyword>
<evidence type="ECO:0000313" key="3">
    <source>
        <dbReference type="EMBL" id="CAI5438223.1"/>
    </source>
</evidence>
<protein>
    <submittedName>
        <fullName evidence="3">Uncharacterized protein</fullName>
    </submittedName>
</protein>
<feature type="chain" id="PRO_5040283836" evidence="2">
    <location>
        <begin position="25"/>
        <end position="110"/>
    </location>
</feature>
<dbReference type="Pfam" id="PF10853">
    <property type="entry name" value="DUF2650"/>
    <property type="match status" value="1"/>
</dbReference>
<name>A0A9P1I4K8_9PELO</name>
<evidence type="ECO:0000256" key="2">
    <source>
        <dbReference type="SAM" id="SignalP"/>
    </source>
</evidence>
<organism evidence="3 4">
    <name type="scientific">Caenorhabditis angaria</name>
    <dbReference type="NCBI Taxonomy" id="860376"/>
    <lineage>
        <taxon>Eukaryota</taxon>
        <taxon>Metazoa</taxon>
        <taxon>Ecdysozoa</taxon>
        <taxon>Nematoda</taxon>
        <taxon>Chromadorea</taxon>
        <taxon>Rhabditida</taxon>
        <taxon>Rhabditina</taxon>
        <taxon>Rhabditomorpha</taxon>
        <taxon>Rhabditoidea</taxon>
        <taxon>Rhabditidae</taxon>
        <taxon>Peloderinae</taxon>
        <taxon>Caenorhabditis</taxon>
    </lineage>
</organism>
<evidence type="ECO:0000256" key="1">
    <source>
        <dbReference type="SAM" id="Phobius"/>
    </source>
</evidence>
<dbReference type="InterPro" id="IPR022559">
    <property type="entry name" value="SUP-1-like"/>
</dbReference>
<dbReference type="EMBL" id="CANHGI010000001">
    <property type="protein sequence ID" value="CAI5438223.1"/>
    <property type="molecule type" value="Genomic_DNA"/>
</dbReference>